<feature type="transmembrane region" description="Helical" evidence="1">
    <location>
        <begin position="53"/>
        <end position="71"/>
    </location>
</feature>
<keyword evidence="1" id="KW-0812">Transmembrane</keyword>
<keyword evidence="1" id="KW-0472">Membrane</keyword>
<feature type="transmembrane region" description="Helical" evidence="1">
    <location>
        <begin position="22"/>
        <end position="41"/>
    </location>
</feature>
<comment type="caution">
    <text evidence="2">The sequence shown here is derived from an EMBL/GenBank/DDBJ whole genome shotgun (WGS) entry which is preliminary data.</text>
</comment>
<proteinExistence type="predicted"/>
<protein>
    <submittedName>
        <fullName evidence="2">Uncharacterized protein</fullName>
    </submittedName>
</protein>
<dbReference type="Proteomes" id="UP000243002">
    <property type="component" value="Unassembled WGS sequence"/>
</dbReference>
<name>A0A2P7N257_9CYAN</name>
<organism evidence="2 3">
    <name type="scientific">Cyanobium usitatum str. Tous</name>
    <dbReference type="NCBI Taxonomy" id="2116684"/>
    <lineage>
        <taxon>Bacteria</taxon>
        <taxon>Bacillati</taxon>
        <taxon>Cyanobacteriota</taxon>
        <taxon>Cyanophyceae</taxon>
        <taxon>Synechococcales</taxon>
        <taxon>Prochlorococcaceae</taxon>
        <taxon>Cyanobium</taxon>
    </lineage>
</organism>
<dbReference type="EMBL" id="PXXO01000001">
    <property type="protein sequence ID" value="PSJ07481.1"/>
    <property type="molecule type" value="Genomic_DNA"/>
</dbReference>
<evidence type="ECO:0000313" key="3">
    <source>
        <dbReference type="Proteomes" id="UP000243002"/>
    </source>
</evidence>
<accession>A0A2P7N257</accession>
<evidence type="ECO:0000256" key="1">
    <source>
        <dbReference type="SAM" id="Phobius"/>
    </source>
</evidence>
<dbReference type="OrthoDB" id="514707at2"/>
<keyword evidence="3" id="KW-1185">Reference proteome</keyword>
<keyword evidence="1" id="KW-1133">Transmembrane helix</keyword>
<dbReference type="RefSeq" id="WP_106501667.1">
    <property type="nucleotide sequence ID" value="NZ_PXXO01000001.1"/>
</dbReference>
<gene>
    <name evidence="2" type="ORF">C7K55_01865</name>
</gene>
<sequence length="122" mass="13089">MTPTSNPDQTSQKVNQEVSQEIILAASSPWVAVVLNLVPGLGTGYIYQRRWRAYWISSGLATAWFVTGGVLSQNVDEVLMPDLVQQNQLIGLGGLLLLAVVTATEAGLAARRAQPSSRQANP</sequence>
<evidence type="ECO:0000313" key="2">
    <source>
        <dbReference type="EMBL" id="PSJ07481.1"/>
    </source>
</evidence>
<feature type="transmembrane region" description="Helical" evidence="1">
    <location>
        <begin position="91"/>
        <end position="110"/>
    </location>
</feature>
<reference evidence="2 3" key="1">
    <citation type="journal article" date="2018" name="Environ. Microbiol.">
        <title>Ecological and genomic features of two widespread freshwater picocyanobacteria.</title>
        <authorList>
            <person name="Cabello-Yeves P.J."/>
            <person name="Picazo A."/>
            <person name="Camacho A."/>
            <person name="Callieri C."/>
            <person name="Rosselli R."/>
            <person name="Roda-Garcia J.J."/>
            <person name="Coutinho F.H."/>
            <person name="Rodriguez-Valera F."/>
        </authorList>
    </citation>
    <scope>NUCLEOTIDE SEQUENCE [LARGE SCALE GENOMIC DNA]</scope>
    <source>
        <strain evidence="2 3">Tous</strain>
    </source>
</reference>
<dbReference type="AlphaFoldDB" id="A0A2P7N257"/>